<proteinExistence type="predicted"/>
<evidence type="ECO:0000256" key="1">
    <source>
        <dbReference type="SAM" id="Phobius"/>
    </source>
</evidence>
<keyword evidence="1" id="KW-0812">Transmembrane</keyword>
<sequence>MSTVPPSRSIRRIAENGFAHAPRLALIGALAFVLAMPVGLPTLAFIPKSAMGALSRIEEGSPLRLVLPEATVVQPASLAVDSAADTVAADRDGRETSQSASDFDSAFLSADFTGPISSTKPPSPIDLKPGRFLDLKYDISRLEPTAEKLDRNDGSLTVEKPLLVDGVSAGSAMIRIEEGAKIYISASSVARALGPKVNALPKRISGALAQGSGFIPFYELRGAGIAVEYDAARDRVAMSTPS</sequence>
<dbReference type="RefSeq" id="WP_278015384.1">
    <property type="nucleotide sequence ID" value="NZ_CP121106.1"/>
</dbReference>
<keyword evidence="1" id="KW-0472">Membrane</keyword>
<organism evidence="2 3">
    <name type="scientific">Altererythrobacter arenosus</name>
    <dbReference type="NCBI Taxonomy" id="3032592"/>
    <lineage>
        <taxon>Bacteria</taxon>
        <taxon>Pseudomonadati</taxon>
        <taxon>Pseudomonadota</taxon>
        <taxon>Alphaproteobacteria</taxon>
        <taxon>Sphingomonadales</taxon>
        <taxon>Erythrobacteraceae</taxon>
        <taxon>Altererythrobacter</taxon>
    </lineage>
</organism>
<name>A0ABY8FNM0_9SPHN</name>
<dbReference type="EMBL" id="CP121106">
    <property type="protein sequence ID" value="WFL76619.1"/>
    <property type="molecule type" value="Genomic_DNA"/>
</dbReference>
<keyword evidence="1" id="KW-1133">Transmembrane helix</keyword>
<gene>
    <name evidence="2" type="ORF">P7228_11505</name>
</gene>
<dbReference type="Proteomes" id="UP001215827">
    <property type="component" value="Chromosome"/>
</dbReference>
<keyword evidence="3" id="KW-1185">Reference proteome</keyword>
<evidence type="ECO:0008006" key="4">
    <source>
        <dbReference type="Google" id="ProtNLM"/>
    </source>
</evidence>
<evidence type="ECO:0000313" key="3">
    <source>
        <dbReference type="Proteomes" id="UP001215827"/>
    </source>
</evidence>
<accession>A0ABY8FNM0</accession>
<evidence type="ECO:0000313" key="2">
    <source>
        <dbReference type="EMBL" id="WFL76619.1"/>
    </source>
</evidence>
<reference evidence="2 3" key="1">
    <citation type="submission" date="2023-03" db="EMBL/GenBank/DDBJ databases">
        <title>Altererythrobacter sp. CAU 1644 isolated from sand.</title>
        <authorList>
            <person name="Kim W."/>
        </authorList>
    </citation>
    <scope>NUCLEOTIDE SEQUENCE [LARGE SCALE GENOMIC DNA]</scope>
    <source>
        <strain evidence="2 3">CAU 1644</strain>
    </source>
</reference>
<feature type="transmembrane region" description="Helical" evidence="1">
    <location>
        <begin position="24"/>
        <end position="46"/>
    </location>
</feature>
<protein>
    <recommendedName>
        <fullName evidence="4">Copper amine oxidase-like N-terminal domain-containing protein</fullName>
    </recommendedName>
</protein>